<sequence length="287" mass="31726">MMGWVEVALRSFVGFIILIAIARVYVRKPIGETSHLEFGLIATVAIILGVGSIQLAVPPAYLLVAIVIWAGGAIGISLFSLNNASFRAAIYGKGIPIMKDGKILEDNMKKQHITTDELLRKLRGKQVFQVADVEFAVLEGNGELNVLLKKEQQPITAKMLDHQVAPAKEPETVIMDGKVLNEPLATRGLNQEWLKSELEKMNATVENVFMAQIDEYGQLTIDLFNDVMQVPQPTELPMLEANLKSVIAELESFALDTENPQAKQSYKWCAEQMTHVHDNVAPFTKGS</sequence>
<dbReference type="Proteomes" id="UP000018890">
    <property type="component" value="Unassembled WGS sequence"/>
</dbReference>
<evidence type="ECO:0000259" key="8">
    <source>
        <dbReference type="Pfam" id="PF04239"/>
    </source>
</evidence>
<reference evidence="9" key="1">
    <citation type="journal article" date="2014" name="Genome Announc.">
        <title>Draft Genome Sequences of Three Alkaliphilic Bacillus Strains, Bacillus wakoensis JCM 9140T, Bacillus akibai JCM 9157T, and Bacillus hemicellulosilyticus JCM 9152T.</title>
        <authorList>
            <person name="Yuki M."/>
            <person name="Oshima K."/>
            <person name="Suda W."/>
            <person name="Oshida Y."/>
            <person name="Kitamura K."/>
            <person name="Iida T."/>
            <person name="Hattori M."/>
            <person name="Ohkuma M."/>
        </authorList>
    </citation>
    <scope>NUCLEOTIDE SEQUENCE [LARGE SCALE GENOMIC DNA]</scope>
    <source>
        <strain evidence="9">JCM 9140</strain>
    </source>
</reference>
<organism evidence="9 10">
    <name type="scientific">Halalkalibacter wakoensis JCM 9140</name>
    <dbReference type="NCBI Taxonomy" id="1236970"/>
    <lineage>
        <taxon>Bacteria</taxon>
        <taxon>Bacillati</taxon>
        <taxon>Bacillota</taxon>
        <taxon>Bacilli</taxon>
        <taxon>Bacillales</taxon>
        <taxon>Bacillaceae</taxon>
        <taxon>Halalkalibacter</taxon>
    </lineage>
</organism>
<feature type="transmembrane region" description="Helical" evidence="7">
    <location>
        <begin position="61"/>
        <end position="81"/>
    </location>
</feature>
<feature type="transmembrane region" description="Helical" evidence="7">
    <location>
        <begin position="7"/>
        <end position="26"/>
    </location>
</feature>
<evidence type="ECO:0000256" key="7">
    <source>
        <dbReference type="SAM" id="Phobius"/>
    </source>
</evidence>
<protein>
    <recommendedName>
        <fullName evidence="8">YetF C-terminal domain-containing protein</fullName>
    </recommendedName>
</protein>
<gene>
    <name evidence="9" type="ORF">JCM9140_1666</name>
</gene>
<dbReference type="InterPro" id="IPR012452">
    <property type="entry name" value="DUF1657"/>
</dbReference>
<keyword evidence="6 7" id="KW-0472">Membrane</keyword>
<dbReference type="InterPro" id="IPR007353">
    <property type="entry name" value="DUF421"/>
</dbReference>
<keyword evidence="5 7" id="KW-1133">Transmembrane helix</keyword>
<dbReference type="RefSeq" id="WP_034744394.1">
    <property type="nucleotide sequence ID" value="NZ_BAUT01000012.1"/>
</dbReference>
<feature type="transmembrane region" description="Helical" evidence="7">
    <location>
        <begin position="38"/>
        <end position="55"/>
    </location>
</feature>
<dbReference type="Pfam" id="PF04239">
    <property type="entry name" value="DUF421"/>
    <property type="match status" value="1"/>
</dbReference>
<dbReference type="InterPro" id="IPR023090">
    <property type="entry name" value="UPF0702_alpha/beta_dom_sf"/>
</dbReference>
<dbReference type="PANTHER" id="PTHR34582">
    <property type="entry name" value="UPF0702 TRANSMEMBRANE PROTEIN YCAP"/>
    <property type="match status" value="1"/>
</dbReference>
<evidence type="ECO:0000256" key="6">
    <source>
        <dbReference type="ARBA" id="ARBA00023136"/>
    </source>
</evidence>
<feature type="domain" description="YetF C-terminal" evidence="8">
    <location>
        <begin position="82"/>
        <end position="213"/>
    </location>
</feature>
<dbReference type="STRING" id="1236970.JCM9140_1666"/>
<accession>W4Q2R8</accession>
<evidence type="ECO:0000313" key="10">
    <source>
        <dbReference type="Proteomes" id="UP000018890"/>
    </source>
</evidence>
<comment type="similarity">
    <text evidence="2">Belongs to the UPF0702 family.</text>
</comment>
<dbReference type="AlphaFoldDB" id="W4Q2R8"/>
<dbReference type="OrthoDB" id="9778331at2"/>
<comment type="subcellular location">
    <subcellularLocation>
        <location evidence="1">Cell membrane</location>
        <topology evidence="1">Multi-pass membrane protein</topology>
    </subcellularLocation>
</comment>
<evidence type="ECO:0000256" key="2">
    <source>
        <dbReference type="ARBA" id="ARBA00006448"/>
    </source>
</evidence>
<evidence type="ECO:0000313" key="9">
    <source>
        <dbReference type="EMBL" id="GAE25659.1"/>
    </source>
</evidence>
<evidence type="ECO:0000256" key="3">
    <source>
        <dbReference type="ARBA" id="ARBA00022475"/>
    </source>
</evidence>
<evidence type="ECO:0000256" key="5">
    <source>
        <dbReference type="ARBA" id="ARBA00022989"/>
    </source>
</evidence>
<dbReference type="GO" id="GO:0005886">
    <property type="term" value="C:plasma membrane"/>
    <property type="evidence" value="ECO:0007669"/>
    <property type="project" value="UniProtKB-SubCell"/>
</dbReference>
<keyword evidence="4 7" id="KW-0812">Transmembrane</keyword>
<keyword evidence="3" id="KW-1003">Cell membrane</keyword>
<comment type="caution">
    <text evidence="9">The sequence shown here is derived from an EMBL/GenBank/DDBJ whole genome shotgun (WGS) entry which is preliminary data.</text>
</comment>
<proteinExistence type="inferred from homology"/>
<evidence type="ECO:0000256" key="4">
    <source>
        <dbReference type="ARBA" id="ARBA00022692"/>
    </source>
</evidence>
<evidence type="ECO:0000256" key="1">
    <source>
        <dbReference type="ARBA" id="ARBA00004651"/>
    </source>
</evidence>
<dbReference type="EMBL" id="BAUT01000012">
    <property type="protein sequence ID" value="GAE25659.1"/>
    <property type="molecule type" value="Genomic_DNA"/>
</dbReference>
<dbReference type="Gene3D" id="3.30.240.20">
    <property type="entry name" value="bsu07140 like domains"/>
    <property type="match status" value="2"/>
</dbReference>
<dbReference type="Pfam" id="PF07870">
    <property type="entry name" value="DUF1657"/>
    <property type="match status" value="1"/>
</dbReference>
<dbReference type="PANTHER" id="PTHR34582:SF7">
    <property type="entry name" value="UPF0702 TRANSMEMBRANE PROTEIN YDFS"/>
    <property type="match status" value="1"/>
</dbReference>
<name>W4Q2R8_9BACI</name>
<keyword evidence="10" id="KW-1185">Reference proteome</keyword>